<dbReference type="Proteomes" id="UP000028999">
    <property type="component" value="Unassembled WGS sequence"/>
</dbReference>
<evidence type="ECO:0000256" key="1">
    <source>
        <dbReference type="SAM" id="MobiDB-lite"/>
    </source>
</evidence>
<feature type="region of interest" description="Disordered" evidence="1">
    <location>
        <begin position="1"/>
        <end position="25"/>
    </location>
</feature>
<accession>A0A078HLK7</accession>
<dbReference type="PaxDb" id="3708-A0A078HLK7"/>
<evidence type="ECO:0000313" key="4">
    <source>
        <dbReference type="Proteomes" id="UP000028999"/>
    </source>
</evidence>
<organism evidence="2 4">
    <name type="scientific">Brassica napus</name>
    <name type="common">Rape</name>
    <dbReference type="NCBI Taxonomy" id="3708"/>
    <lineage>
        <taxon>Eukaryota</taxon>
        <taxon>Viridiplantae</taxon>
        <taxon>Streptophyta</taxon>
        <taxon>Embryophyta</taxon>
        <taxon>Tracheophyta</taxon>
        <taxon>Spermatophyta</taxon>
        <taxon>Magnoliopsida</taxon>
        <taxon>eudicotyledons</taxon>
        <taxon>Gunneridae</taxon>
        <taxon>Pentapetalae</taxon>
        <taxon>rosids</taxon>
        <taxon>malvids</taxon>
        <taxon>Brassicales</taxon>
        <taxon>Brassicaceae</taxon>
        <taxon>Brassiceae</taxon>
        <taxon>Brassica</taxon>
    </lineage>
</organism>
<reference evidence="2" key="2">
    <citation type="submission" date="2014-06" db="EMBL/GenBank/DDBJ databases">
        <authorList>
            <person name="Genoscope - CEA"/>
        </authorList>
    </citation>
    <scope>NUCLEOTIDE SEQUENCE</scope>
</reference>
<dbReference type="AlphaFoldDB" id="A0A078HLK7"/>
<reference evidence="2 4" key="1">
    <citation type="journal article" date="2014" name="Science">
        <title>Plant genetics. Early allopolyploid evolution in the post-Neolithic Brassica napus oilseed genome.</title>
        <authorList>
            <person name="Chalhoub B."/>
            <person name="Denoeud F."/>
            <person name="Liu S."/>
            <person name="Parkin I.A."/>
            <person name="Tang H."/>
            <person name="Wang X."/>
            <person name="Chiquet J."/>
            <person name="Belcram H."/>
            <person name="Tong C."/>
            <person name="Samans B."/>
            <person name="Correa M."/>
            <person name="Da Silva C."/>
            <person name="Just J."/>
            <person name="Falentin C."/>
            <person name="Koh C.S."/>
            <person name="Le Clainche I."/>
            <person name="Bernard M."/>
            <person name="Bento P."/>
            <person name="Noel B."/>
            <person name="Labadie K."/>
            <person name="Alberti A."/>
            <person name="Charles M."/>
            <person name="Arnaud D."/>
            <person name="Guo H."/>
            <person name="Daviaud C."/>
            <person name="Alamery S."/>
            <person name="Jabbari K."/>
            <person name="Zhao M."/>
            <person name="Edger P.P."/>
            <person name="Chelaifa H."/>
            <person name="Tack D."/>
            <person name="Lassalle G."/>
            <person name="Mestiri I."/>
            <person name="Schnel N."/>
            <person name="Le Paslier M.C."/>
            <person name="Fan G."/>
            <person name="Renault V."/>
            <person name="Bayer P.E."/>
            <person name="Golicz A.A."/>
            <person name="Manoli S."/>
            <person name="Lee T.H."/>
            <person name="Thi V.H."/>
            <person name="Chalabi S."/>
            <person name="Hu Q."/>
            <person name="Fan C."/>
            <person name="Tollenaere R."/>
            <person name="Lu Y."/>
            <person name="Battail C."/>
            <person name="Shen J."/>
            <person name="Sidebottom C.H."/>
            <person name="Wang X."/>
            <person name="Canaguier A."/>
            <person name="Chauveau A."/>
            <person name="Berard A."/>
            <person name="Deniot G."/>
            <person name="Guan M."/>
            <person name="Liu Z."/>
            <person name="Sun F."/>
            <person name="Lim Y.P."/>
            <person name="Lyons E."/>
            <person name="Town C.D."/>
            <person name="Bancroft I."/>
            <person name="Wang X."/>
            <person name="Meng J."/>
            <person name="Ma J."/>
            <person name="Pires J.C."/>
            <person name="King G.J."/>
            <person name="Brunel D."/>
            <person name="Delourme R."/>
            <person name="Renard M."/>
            <person name="Aury J.M."/>
            <person name="Adams K.L."/>
            <person name="Batley J."/>
            <person name="Snowdon R.J."/>
            <person name="Tost J."/>
            <person name="Edwards D."/>
            <person name="Zhou Y."/>
            <person name="Hua W."/>
            <person name="Sharpe A.G."/>
            <person name="Paterson A.H."/>
            <person name="Guan C."/>
            <person name="Wincker P."/>
        </authorList>
    </citation>
    <scope>NUCLEOTIDE SEQUENCE [LARGE SCALE GENOMIC DNA]</scope>
    <source>
        <strain evidence="4">cv. Darmor-bzh</strain>
    </source>
</reference>
<proteinExistence type="predicted"/>
<protein>
    <submittedName>
        <fullName evidence="3">BnaAnng40340D protein</fullName>
    </submittedName>
    <submittedName>
        <fullName evidence="2">BnaC05g10340D protein</fullName>
    </submittedName>
</protein>
<keyword evidence="4" id="KW-1185">Reference proteome</keyword>
<dbReference type="Gramene" id="CDY72210">
    <property type="protein sequence ID" value="CDY72210"/>
    <property type="gene ID" value="GSBRNA2T00025778001"/>
</dbReference>
<evidence type="ECO:0000313" key="2">
    <source>
        <dbReference type="EMBL" id="CDY39345.1"/>
    </source>
</evidence>
<dbReference type="EMBL" id="LK032445">
    <property type="protein sequence ID" value="CDY39345.1"/>
    <property type="molecule type" value="Genomic_DNA"/>
</dbReference>
<evidence type="ECO:0000313" key="3">
    <source>
        <dbReference type="EMBL" id="CDY72210.1"/>
    </source>
</evidence>
<sequence length="25" mass="2781">MPNRLYTNGGFDDHIIDVGSNSDSR</sequence>
<dbReference type="Gramene" id="CDY39345">
    <property type="protein sequence ID" value="CDY39345"/>
    <property type="gene ID" value="GSBRNA2T00067776001"/>
</dbReference>
<gene>
    <name evidence="2" type="primary">BnaC05g10340D</name>
    <name evidence="3" type="synonym">BnaAnng40340D</name>
    <name evidence="3" type="ORF">GSBRNA2T00025778001</name>
    <name evidence="2" type="ORF">GSBRNA2T00067776001</name>
</gene>
<dbReference type="EMBL" id="LK049580">
    <property type="protein sequence ID" value="CDY72210.1"/>
    <property type="molecule type" value="Genomic_DNA"/>
</dbReference>
<name>A0A078HLK7_BRANA</name>